<keyword evidence="4" id="KW-0067">ATP-binding</keyword>
<keyword evidence="2" id="KW-0547">Nucleotide-binding</keyword>
<dbReference type="InterPro" id="IPR037035">
    <property type="entry name" value="GK-like_C_sf"/>
</dbReference>
<dbReference type="FunFam" id="3.40.50.10180:FF:000001">
    <property type="entry name" value="Glycerate kinase"/>
    <property type="match status" value="1"/>
</dbReference>
<evidence type="ECO:0000259" key="5">
    <source>
        <dbReference type="Pfam" id="PF05161"/>
    </source>
</evidence>
<dbReference type="InterPro" id="IPR038614">
    <property type="entry name" value="GK_N_sf"/>
</dbReference>
<gene>
    <name evidence="7" type="ORF">B9J98_02020</name>
</gene>
<dbReference type="Gene3D" id="3.40.1480.10">
    <property type="entry name" value="MOFRL domain"/>
    <property type="match status" value="1"/>
</dbReference>
<dbReference type="Pfam" id="PF05161">
    <property type="entry name" value="MOFRL"/>
    <property type="match status" value="1"/>
</dbReference>
<keyword evidence="3" id="KW-0418">Kinase</keyword>
<keyword evidence="1" id="KW-0808">Transferase</keyword>
<accession>A0A2R7Y891</accession>
<evidence type="ECO:0000256" key="1">
    <source>
        <dbReference type="ARBA" id="ARBA00022679"/>
    </source>
</evidence>
<feature type="domain" description="MOFRL-associated" evidence="6">
    <location>
        <begin position="30"/>
        <end position="265"/>
    </location>
</feature>
<feature type="domain" description="MOFRL" evidence="5">
    <location>
        <begin position="347"/>
        <end position="451"/>
    </location>
</feature>
<dbReference type="FunFam" id="3.40.1480.10:FF:000002">
    <property type="entry name" value="Glycerate kinase"/>
    <property type="match status" value="1"/>
</dbReference>
<dbReference type="EMBL" id="NDWU01000004">
    <property type="protein sequence ID" value="PUA33743.1"/>
    <property type="molecule type" value="Genomic_DNA"/>
</dbReference>
<evidence type="ECO:0000313" key="7">
    <source>
        <dbReference type="EMBL" id="PUA33743.1"/>
    </source>
</evidence>
<protein>
    <recommendedName>
        <fullName evidence="9">Glycerate kinase</fullName>
    </recommendedName>
</protein>
<dbReference type="GO" id="GO:0005737">
    <property type="term" value="C:cytoplasm"/>
    <property type="evidence" value="ECO:0007669"/>
    <property type="project" value="TreeGrafter"/>
</dbReference>
<reference evidence="7 8" key="1">
    <citation type="submission" date="2017-04" db="EMBL/GenBank/DDBJ databases">
        <title>Draft Aigarchaeota genome from a New Zealand hot spring.</title>
        <authorList>
            <person name="Reysenbach A.-L."/>
            <person name="Donaho J.A."/>
            <person name="Gerhart J."/>
            <person name="Kelley J.F."/>
            <person name="Kouba K."/>
            <person name="Podar M."/>
            <person name="Stott M."/>
        </authorList>
    </citation>
    <scope>NUCLEOTIDE SEQUENCE [LARGE SCALE GENOMIC DNA]</scope>
    <source>
        <strain evidence="7">NZ13_MG1</strain>
    </source>
</reference>
<proteinExistence type="predicted"/>
<evidence type="ECO:0000256" key="2">
    <source>
        <dbReference type="ARBA" id="ARBA00022741"/>
    </source>
</evidence>
<dbReference type="InterPro" id="IPR039760">
    <property type="entry name" value="MOFRL_protein"/>
</dbReference>
<dbReference type="GO" id="GO:0008887">
    <property type="term" value="F:glycerate kinase activity"/>
    <property type="evidence" value="ECO:0007669"/>
    <property type="project" value="InterPro"/>
</dbReference>
<dbReference type="Gene3D" id="3.40.50.10180">
    <property type="entry name" value="Glycerate kinase, MOFRL-like N-terminal domain"/>
    <property type="match status" value="1"/>
</dbReference>
<dbReference type="InterPro" id="IPR007835">
    <property type="entry name" value="MOFRL"/>
</dbReference>
<evidence type="ECO:0000256" key="4">
    <source>
        <dbReference type="ARBA" id="ARBA00022840"/>
    </source>
</evidence>
<evidence type="ECO:0000313" key="8">
    <source>
        <dbReference type="Proteomes" id="UP000244066"/>
    </source>
</evidence>
<name>A0A2R7Y891_9ARCH</name>
<dbReference type="GO" id="GO:0005524">
    <property type="term" value="F:ATP binding"/>
    <property type="evidence" value="ECO:0007669"/>
    <property type="project" value="UniProtKB-KW"/>
</dbReference>
<evidence type="ECO:0000259" key="6">
    <source>
        <dbReference type="Pfam" id="PF13660"/>
    </source>
</evidence>
<dbReference type="Proteomes" id="UP000244066">
    <property type="component" value="Unassembled WGS sequence"/>
</dbReference>
<organism evidence="7 8">
    <name type="scientific">Candidatus Terraquivivens tikiterensis</name>
    <dbReference type="NCBI Taxonomy" id="1980982"/>
    <lineage>
        <taxon>Archaea</taxon>
        <taxon>Nitrososphaerota</taxon>
        <taxon>Candidatus Wolframiiraptoraceae</taxon>
        <taxon>Candidatus Terraquivivens</taxon>
    </lineage>
</organism>
<evidence type="ECO:0008006" key="9">
    <source>
        <dbReference type="Google" id="ProtNLM"/>
    </source>
</evidence>
<comment type="caution">
    <text evidence="7">The sequence shown here is derived from an EMBL/GenBank/DDBJ whole genome shotgun (WGS) entry which is preliminary data.</text>
</comment>
<dbReference type="SUPFAM" id="SSF82544">
    <property type="entry name" value="GckA/TtuD-like"/>
    <property type="match status" value="1"/>
</dbReference>
<dbReference type="AlphaFoldDB" id="A0A2R7Y891"/>
<dbReference type="Pfam" id="PF13660">
    <property type="entry name" value="DUF4147"/>
    <property type="match status" value="1"/>
</dbReference>
<dbReference type="PANTHER" id="PTHR12227:SF0">
    <property type="entry name" value="GLYCERATE KINASE"/>
    <property type="match status" value="1"/>
</dbReference>
<evidence type="ECO:0000256" key="3">
    <source>
        <dbReference type="ARBA" id="ARBA00022777"/>
    </source>
</evidence>
<sequence length="461" mass="49209">MKGLIKNADELLEGYSGKEGKLRRDLLVSAEEAIRAVQPEELLRKKLRLKDRTLTVDGVKVELTDFDEVVVLGAGKATHRMCRYLEGLLGDRIKRGIIIVPHGVVSDYASTSVRVRGGGHPVPDKEGHEAAKELVEVARSTGPKSLVLVLISGGGSALMPLPAEPVTLEDKVEVTRALLKSGATIDEVNVVRKHISMVKGGWLARHLSRARTISLILSDVVGDKLETIASGPTSPDPSTYADAISVLKKYGIWDSSPPSVRARLERGMRGEVPETPKPNDEAFLRVSNVIVGGCADACKAAFYKLKRLGYSTTYLTHRLEGEARYVGQTLARFIQDIRCGRAGRPAALVLGGETTVTVKGKGVGGRNQELALSAAIELDGSRGCACLSIGTDGLDGPTDAAGAVTDCWTLDRGRRAGCDARAFLEDNDSYTFLKKVSCLIFTGPTGTNVGDLILLGRIGGS</sequence>
<dbReference type="PANTHER" id="PTHR12227">
    <property type="entry name" value="GLYCERATE KINASE"/>
    <property type="match status" value="1"/>
</dbReference>
<dbReference type="InterPro" id="IPR025286">
    <property type="entry name" value="MOFRL_assoc_dom"/>
</dbReference>